<name>A0ABY2SIR6_9HYPH</name>
<protein>
    <submittedName>
        <fullName evidence="3">SDR family oxidoreductase</fullName>
    </submittedName>
</protein>
<feature type="domain" description="Ketoreductase" evidence="2">
    <location>
        <begin position="9"/>
        <end position="149"/>
    </location>
</feature>
<dbReference type="SUPFAM" id="SSF51735">
    <property type="entry name" value="NAD(P)-binding Rossmann-fold domains"/>
    <property type="match status" value="1"/>
</dbReference>
<accession>A0ABY2SIR6</accession>
<comment type="similarity">
    <text evidence="1">Belongs to the short-chain dehydrogenases/reductases (SDR) family.</text>
</comment>
<gene>
    <name evidence="3" type="ORF">FCN80_14425</name>
</gene>
<sequence length="257" mass="26645">MNNKPLAGRTALITGGSKGIGRAVALAVAQAGADIALLVRGDRVAADALLTEIRAGGGRAEAFYGDIADREQVVRQIAATIACFGAVHMLVNNAGATAAGDLLSLGDEDWRRVIDVNLTGCFTVSVTAAQHMRRQGGGVIVNIAGASAHRCYPGAGAFGPAKAAVANLTRQMAVEWADYGIRVNGVSPGPIREAGDHWQRDEPQLADEVARLPLRRAGTPEDVAAAVLYLLGDGAAYTTGHMLAVDGGGLCTWYMTR</sequence>
<reference evidence="3 4" key="1">
    <citation type="submission" date="2019-04" db="EMBL/GenBank/DDBJ databases">
        <authorList>
            <person name="Li M."/>
            <person name="Gao C."/>
        </authorList>
    </citation>
    <scope>NUCLEOTIDE SEQUENCE [LARGE SCALE GENOMIC DNA]</scope>
    <source>
        <strain evidence="3 4">BGMRC 2031</strain>
    </source>
</reference>
<dbReference type="EMBL" id="SZPQ01000020">
    <property type="protein sequence ID" value="TKI05305.1"/>
    <property type="molecule type" value="Genomic_DNA"/>
</dbReference>
<dbReference type="PRINTS" id="PR00081">
    <property type="entry name" value="GDHRDH"/>
</dbReference>
<evidence type="ECO:0000313" key="4">
    <source>
        <dbReference type="Proteomes" id="UP000305202"/>
    </source>
</evidence>
<dbReference type="SMART" id="SM00822">
    <property type="entry name" value="PKS_KR"/>
    <property type="match status" value="1"/>
</dbReference>
<dbReference type="CDD" id="cd05233">
    <property type="entry name" value="SDR_c"/>
    <property type="match status" value="1"/>
</dbReference>
<dbReference type="InterPro" id="IPR057326">
    <property type="entry name" value="KR_dom"/>
</dbReference>
<dbReference type="InterPro" id="IPR002347">
    <property type="entry name" value="SDR_fam"/>
</dbReference>
<comment type="caution">
    <text evidence="3">The sequence shown here is derived from an EMBL/GenBank/DDBJ whole genome shotgun (WGS) entry which is preliminary data.</text>
</comment>
<evidence type="ECO:0000313" key="3">
    <source>
        <dbReference type="EMBL" id="TKI05305.1"/>
    </source>
</evidence>
<organism evidence="3 4">
    <name type="scientific">Martelella alba</name>
    <dbReference type="NCBI Taxonomy" id="2590451"/>
    <lineage>
        <taxon>Bacteria</taxon>
        <taxon>Pseudomonadati</taxon>
        <taxon>Pseudomonadota</taxon>
        <taxon>Alphaproteobacteria</taxon>
        <taxon>Hyphomicrobiales</taxon>
        <taxon>Aurantimonadaceae</taxon>
        <taxon>Martelella</taxon>
    </lineage>
</organism>
<proteinExistence type="inferred from homology"/>
<dbReference type="PRINTS" id="PR00080">
    <property type="entry name" value="SDRFAMILY"/>
</dbReference>
<evidence type="ECO:0000256" key="1">
    <source>
        <dbReference type="ARBA" id="ARBA00006484"/>
    </source>
</evidence>
<dbReference type="InterPro" id="IPR036291">
    <property type="entry name" value="NAD(P)-bd_dom_sf"/>
</dbReference>
<dbReference type="Proteomes" id="UP000305202">
    <property type="component" value="Unassembled WGS sequence"/>
</dbReference>
<evidence type="ECO:0000259" key="2">
    <source>
        <dbReference type="SMART" id="SM00822"/>
    </source>
</evidence>
<dbReference type="Pfam" id="PF13561">
    <property type="entry name" value="adh_short_C2"/>
    <property type="match status" value="1"/>
</dbReference>
<dbReference type="PANTHER" id="PTHR42760">
    <property type="entry name" value="SHORT-CHAIN DEHYDROGENASES/REDUCTASES FAMILY MEMBER"/>
    <property type="match status" value="1"/>
</dbReference>
<keyword evidence="4" id="KW-1185">Reference proteome</keyword>
<dbReference type="RefSeq" id="WP_136990856.1">
    <property type="nucleotide sequence ID" value="NZ_SZPQ01000020.1"/>
</dbReference>
<dbReference type="Gene3D" id="3.40.50.720">
    <property type="entry name" value="NAD(P)-binding Rossmann-like Domain"/>
    <property type="match status" value="1"/>
</dbReference>